<keyword evidence="14" id="KW-1185">Reference proteome</keyword>
<dbReference type="EMBL" id="CAJVPJ010001562">
    <property type="protein sequence ID" value="CAG8596093.1"/>
    <property type="molecule type" value="Genomic_DNA"/>
</dbReference>
<dbReference type="GO" id="GO:0005484">
    <property type="term" value="F:SNAP receptor activity"/>
    <property type="evidence" value="ECO:0007669"/>
    <property type="project" value="InterPro"/>
</dbReference>
<evidence type="ECO:0000256" key="2">
    <source>
        <dbReference type="ARBA" id="ARBA00022448"/>
    </source>
</evidence>
<evidence type="ECO:0000256" key="8">
    <source>
        <dbReference type="ARBA" id="ARBA00023136"/>
    </source>
</evidence>
<evidence type="ECO:0000256" key="9">
    <source>
        <dbReference type="ARBA" id="ARBA00037934"/>
    </source>
</evidence>
<reference evidence="13" key="1">
    <citation type="submission" date="2021-06" db="EMBL/GenBank/DDBJ databases">
        <authorList>
            <person name="Kallberg Y."/>
            <person name="Tangrot J."/>
            <person name="Rosling A."/>
        </authorList>
    </citation>
    <scope>NUCLEOTIDE SEQUENCE</scope>
    <source>
        <strain evidence="13">IA702</strain>
    </source>
</reference>
<proteinExistence type="inferred from homology"/>
<keyword evidence="3 11" id="KW-0812">Transmembrane</keyword>
<comment type="caution">
    <text evidence="13">The sequence shown here is derived from an EMBL/GenBank/DDBJ whole genome shotgun (WGS) entry which is preliminary data.</text>
</comment>
<keyword evidence="5" id="KW-0931">ER-Golgi transport</keyword>
<evidence type="ECO:0000256" key="10">
    <source>
        <dbReference type="SAM" id="Coils"/>
    </source>
</evidence>
<dbReference type="GO" id="GO:0006890">
    <property type="term" value="P:retrograde vesicle-mediated transport, Golgi to endoplasmic reticulum"/>
    <property type="evidence" value="ECO:0007669"/>
    <property type="project" value="InterPro"/>
</dbReference>
<comment type="subcellular location">
    <subcellularLocation>
        <location evidence="1">Endoplasmic reticulum membrane</location>
        <topology evidence="1">Single-pass type IV membrane protein</topology>
    </subcellularLocation>
</comment>
<evidence type="ECO:0000256" key="7">
    <source>
        <dbReference type="ARBA" id="ARBA00023054"/>
    </source>
</evidence>
<name>A0A9N9CDL5_9GLOM</name>
<protein>
    <submittedName>
        <fullName evidence="13">748_t:CDS:1</fullName>
    </submittedName>
</protein>
<keyword evidence="6 11" id="KW-1133">Transmembrane helix</keyword>
<sequence length="276" mass="32139">MTPPIINQELGVVSHKFTVPIRFVQTMTTINTEALRLFELLNRKQYELETKVTALKTITDSTRHQEYTTELRNGVKELTRQIEDLKQLADEQEKVKDRDAILQRLRRNEDHLRTLQVSIRRATVASKQNIDKLARSELLELADGKKNDAAELRRRNPNSEDAILHAANDVTESLRRTTQLMRQEIERSAYSAKVLDDSSRTLKIAYTEYRTFSSLVRGSKQLITKLEQSDWTDRLLILFGLLVFVLVVLVILKKRVWDTGISWVTWITSWFTRMVV</sequence>
<accession>A0A9N9CDL5</accession>
<keyword evidence="4" id="KW-0256">Endoplasmic reticulum</keyword>
<keyword evidence="7 10" id="KW-0175">Coiled coil</keyword>
<feature type="transmembrane region" description="Helical" evidence="11">
    <location>
        <begin position="235"/>
        <end position="252"/>
    </location>
</feature>
<dbReference type="GO" id="GO:0031201">
    <property type="term" value="C:SNARE complex"/>
    <property type="evidence" value="ECO:0007669"/>
    <property type="project" value="TreeGrafter"/>
</dbReference>
<feature type="coiled-coil region" evidence="10">
    <location>
        <begin position="68"/>
        <end position="108"/>
    </location>
</feature>
<keyword evidence="8 11" id="KW-0472">Membrane</keyword>
<feature type="domain" description="Sec20 C-terminal" evidence="12">
    <location>
        <begin position="167"/>
        <end position="256"/>
    </location>
</feature>
<keyword evidence="2" id="KW-0813">Transport</keyword>
<evidence type="ECO:0000313" key="13">
    <source>
        <dbReference type="EMBL" id="CAG8596093.1"/>
    </source>
</evidence>
<evidence type="ECO:0000256" key="5">
    <source>
        <dbReference type="ARBA" id="ARBA00022892"/>
    </source>
</evidence>
<evidence type="ECO:0000313" key="14">
    <source>
        <dbReference type="Proteomes" id="UP000789572"/>
    </source>
</evidence>
<comment type="similarity">
    <text evidence="9">Belongs to the SEC20 family.</text>
</comment>
<dbReference type="InterPro" id="IPR005606">
    <property type="entry name" value="Sec20"/>
</dbReference>
<dbReference type="GO" id="GO:0005789">
    <property type="term" value="C:endoplasmic reticulum membrane"/>
    <property type="evidence" value="ECO:0007669"/>
    <property type="project" value="UniProtKB-SubCell"/>
</dbReference>
<dbReference type="Pfam" id="PF03908">
    <property type="entry name" value="Sec20"/>
    <property type="match status" value="1"/>
</dbReference>
<dbReference type="Proteomes" id="UP000789572">
    <property type="component" value="Unassembled WGS sequence"/>
</dbReference>
<gene>
    <name evidence="13" type="ORF">POCULU_LOCUS7223</name>
</gene>
<dbReference type="AlphaFoldDB" id="A0A9N9CDL5"/>
<evidence type="ECO:0000256" key="4">
    <source>
        <dbReference type="ARBA" id="ARBA00022824"/>
    </source>
</evidence>
<evidence type="ECO:0000256" key="6">
    <source>
        <dbReference type="ARBA" id="ARBA00022989"/>
    </source>
</evidence>
<evidence type="ECO:0000256" key="1">
    <source>
        <dbReference type="ARBA" id="ARBA00004163"/>
    </source>
</evidence>
<organism evidence="13 14">
    <name type="scientific">Paraglomus occultum</name>
    <dbReference type="NCBI Taxonomy" id="144539"/>
    <lineage>
        <taxon>Eukaryota</taxon>
        <taxon>Fungi</taxon>
        <taxon>Fungi incertae sedis</taxon>
        <taxon>Mucoromycota</taxon>
        <taxon>Glomeromycotina</taxon>
        <taxon>Glomeromycetes</taxon>
        <taxon>Paraglomerales</taxon>
        <taxon>Paraglomeraceae</taxon>
        <taxon>Paraglomus</taxon>
    </lineage>
</organism>
<dbReference type="OrthoDB" id="46868at2759"/>
<evidence type="ECO:0000256" key="11">
    <source>
        <dbReference type="SAM" id="Phobius"/>
    </source>
</evidence>
<dbReference type="PANTHER" id="PTHR12825:SF0">
    <property type="entry name" value="VESICLE TRANSPORT PROTEIN SEC20"/>
    <property type="match status" value="1"/>
</dbReference>
<evidence type="ECO:0000259" key="12">
    <source>
        <dbReference type="Pfam" id="PF03908"/>
    </source>
</evidence>
<evidence type="ECO:0000256" key="3">
    <source>
        <dbReference type="ARBA" id="ARBA00022692"/>
    </source>
</evidence>
<dbReference type="PANTHER" id="PTHR12825">
    <property type="entry name" value="BNIP1-RELATED"/>
    <property type="match status" value="1"/>
</dbReference>
<dbReference type="InterPro" id="IPR056173">
    <property type="entry name" value="Sec20_C"/>
</dbReference>